<evidence type="ECO:0000259" key="4">
    <source>
        <dbReference type="PROSITE" id="PS50977"/>
    </source>
</evidence>
<dbReference type="InterPro" id="IPR009057">
    <property type="entry name" value="Homeodomain-like_sf"/>
</dbReference>
<keyword evidence="2 3" id="KW-0238">DNA-binding</keyword>
<protein>
    <submittedName>
        <fullName evidence="5">TetR/AcrR family transcriptional regulator</fullName>
    </submittedName>
</protein>
<dbReference type="PANTHER" id="PTHR43479">
    <property type="entry name" value="ACREF/ENVCD OPERON REPRESSOR-RELATED"/>
    <property type="match status" value="1"/>
</dbReference>
<dbReference type="InterPro" id="IPR001647">
    <property type="entry name" value="HTH_TetR"/>
</dbReference>
<dbReference type="RefSeq" id="WP_386061178.1">
    <property type="nucleotide sequence ID" value="NZ_JBHTKL010000005.1"/>
</dbReference>
<feature type="DNA-binding region" description="H-T-H motif" evidence="3">
    <location>
        <begin position="57"/>
        <end position="76"/>
    </location>
</feature>
<dbReference type="EMBL" id="JBHTKL010000005">
    <property type="protein sequence ID" value="MFD1020127.1"/>
    <property type="molecule type" value="Genomic_DNA"/>
</dbReference>
<sequence length="324" mass="38067">MIDGYVTDRSFYFPVGQYNEQQRHQREEVGIDMNERKQQLIEEGLKLFAQKGYHATSIQQIADRAGVSKGAFYIHFDSKEDLTLSIYKHYYERLLKKVESVTDDNDPPKERLIKQMEIFNQSMMEDKEFIIMHLRENISFSSEVDAFLLQMKAQSFSWAKENLTGLFDKRIEPFIVDGAILMEGIMQGYFKWLIIDDLDVDPRRLAEFMVERMMDAVEGMLKKESHPMIAMDQLRNHFPTLEKQDPNNQVKQILATMRKKIDEAEMPTKKREDLHATIDLLLNEIKKDQPQHILFQGMLAHFKGHPALKKDCEQIANYLNIELI</sequence>
<evidence type="ECO:0000256" key="2">
    <source>
        <dbReference type="ARBA" id="ARBA00023125"/>
    </source>
</evidence>
<reference evidence="6" key="1">
    <citation type="journal article" date="2019" name="Int. J. Syst. Evol. Microbiol.">
        <title>The Global Catalogue of Microorganisms (GCM) 10K type strain sequencing project: providing services to taxonomists for standard genome sequencing and annotation.</title>
        <authorList>
            <consortium name="The Broad Institute Genomics Platform"/>
            <consortium name="The Broad Institute Genome Sequencing Center for Infectious Disease"/>
            <person name="Wu L."/>
            <person name="Ma J."/>
        </authorList>
    </citation>
    <scope>NUCLEOTIDE SEQUENCE [LARGE SCALE GENOMIC DNA]</scope>
    <source>
        <strain evidence="6">CCUG 56607</strain>
    </source>
</reference>
<dbReference type="Gene3D" id="1.10.357.10">
    <property type="entry name" value="Tetracycline Repressor, domain 2"/>
    <property type="match status" value="1"/>
</dbReference>
<evidence type="ECO:0000256" key="3">
    <source>
        <dbReference type="PROSITE-ProRule" id="PRU00335"/>
    </source>
</evidence>
<dbReference type="PROSITE" id="PS01081">
    <property type="entry name" value="HTH_TETR_1"/>
    <property type="match status" value="1"/>
</dbReference>
<feature type="domain" description="HTH tetR-type" evidence="4">
    <location>
        <begin position="34"/>
        <end position="94"/>
    </location>
</feature>
<accession>A0ABW3L3X7</accession>
<dbReference type="SUPFAM" id="SSF46689">
    <property type="entry name" value="Homeodomain-like"/>
    <property type="match status" value="1"/>
</dbReference>
<evidence type="ECO:0000256" key="1">
    <source>
        <dbReference type="ARBA" id="ARBA00022491"/>
    </source>
</evidence>
<dbReference type="PROSITE" id="PS50977">
    <property type="entry name" value="HTH_TETR_2"/>
    <property type="match status" value="1"/>
</dbReference>
<name>A0ABW3L3X7_9BACI</name>
<dbReference type="InterPro" id="IPR050624">
    <property type="entry name" value="HTH-type_Tx_Regulator"/>
</dbReference>
<proteinExistence type="predicted"/>
<dbReference type="Pfam" id="PF00440">
    <property type="entry name" value="TetR_N"/>
    <property type="match status" value="1"/>
</dbReference>
<evidence type="ECO:0000313" key="6">
    <source>
        <dbReference type="Proteomes" id="UP001596990"/>
    </source>
</evidence>
<keyword evidence="1" id="KW-0678">Repressor</keyword>
<dbReference type="PRINTS" id="PR00455">
    <property type="entry name" value="HTHTETR"/>
</dbReference>
<comment type="caution">
    <text evidence="5">The sequence shown here is derived from an EMBL/GenBank/DDBJ whole genome shotgun (WGS) entry which is preliminary data.</text>
</comment>
<keyword evidence="6" id="KW-1185">Reference proteome</keyword>
<organism evidence="5 6">
    <name type="scientific">Thalassobacillus hwangdonensis</name>
    <dbReference type="NCBI Taxonomy" id="546108"/>
    <lineage>
        <taxon>Bacteria</taxon>
        <taxon>Bacillati</taxon>
        <taxon>Bacillota</taxon>
        <taxon>Bacilli</taxon>
        <taxon>Bacillales</taxon>
        <taxon>Bacillaceae</taxon>
        <taxon>Thalassobacillus</taxon>
    </lineage>
</organism>
<dbReference type="InterPro" id="IPR023772">
    <property type="entry name" value="DNA-bd_HTH_TetR-type_CS"/>
</dbReference>
<dbReference type="PANTHER" id="PTHR43479:SF22">
    <property type="entry name" value="TRANSCRIPTIONAL REGULATOR, TETR FAMILY"/>
    <property type="match status" value="1"/>
</dbReference>
<dbReference type="Proteomes" id="UP001596990">
    <property type="component" value="Unassembled WGS sequence"/>
</dbReference>
<evidence type="ECO:0000313" key="5">
    <source>
        <dbReference type="EMBL" id="MFD1020127.1"/>
    </source>
</evidence>
<gene>
    <name evidence="5" type="ORF">ACFQ2J_13150</name>
</gene>